<dbReference type="EMBL" id="CAKOFQ010006755">
    <property type="protein sequence ID" value="CAH1968698.1"/>
    <property type="molecule type" value="Genomic_DNA"/>
</dbReference>
<keyword evidence="7 14" id="KW-0175">Coiled coil</keyword>
<dbReference type="GO" id="GO:0031514">
    <property type="term" value="C:motile cilium"/>
    <property type="evidence" value="ECO:0007669"/>
    <property type="project" value="TreeGrafter"/>
</dbReference>
<protein>
    <recommendedName>
        <fullName evidence="4">Meiosis-specific nuclear structural protein 1</fullName>
    </recommendedName>
</protein>
<accession>A0A9P0K7K2</accession>
<evidence type="ECO:0000313" key="17">
    <source>
        <dbReference type="Proteomes" id="UP001152888"/>
    </source>
</evidence>
<evidence type="ECO:0000313" key="16">
    <source>
        <dbReference type="EMBL" id="CAH1968698.1"/>
    </source>
</evidence>
<dbReference type="AlphaFoldDB" id="A0A9P0K7K2"/>
<evidence type="ECO:0000256" key="13">
    <source>
        <dbReference type="ARBA" id="ARBA00046114"/>
    </source>
</evidence>
<organism evidence="16 17">
    <name type="scientific">Acanthoscelides obtectus</name>
    <name type="common">Bean weevil</name>
    <name type="synonym">Bruchus obtectus</name>
    <dbReference type="NCBI Taxonomy" id="200917"/>
    <lineage>
        <taxon>Eukaryota</taxon>
        <taxon>Metazoa</taxon>
        <taxon>Ecdysozoa</taxon>
        <taxon>Arthropoda</taxon>
        <taxon>Hexapoda</taxon>
        <taxon>Insecta</taxon>
        <taxon>Pterygota</taxon>
        <taxon>Neoptera</taxon>
        <taxon>Endopterygota</taxon>
        <taxon>Coleoptera</taxon>
        <taxon>Polyphaga</taxon>
        <taxon>Cucujiformia</taxon>
        <taxon>Chrysomeloidea</taxon>
        <taxon>Chrysomelidae</taxon>
        <taxon>Bruchinae</taxon>
        <taxon>Bruchini</taxon>
        <taxon>Acanthoscelides</taxon>
    </lineage>
</organism>
<evidence type="ECO:0000259" key="15">
    <source>
        <dbReference type="Pfam" id="PF13868"/>
    </source>
</evidence>
<evidence type="ECO:0000256" key="10">
    <source>
        <dbReference type="ARBA" id="ARBA00023242"/>
    </source>
</evidence>
<evidence type="ECO:0000256" key="11">
    <source>
        <dbReference type="ARBA" id="ARBA00023254"/>
    </source>
</evidence>
<feature type="domain" description="Trichohyalin-plectin-homology" evidence="15">
    <location>
        <begin position="98"/>
        <end position="449"/>
    </location>
</feature>
<dbReference type="GO" id="GO:0005634">
    <property type="term" value="C:nucleus"/>
    <property type="evidence" value="ECO:0007669"/>
    <property type="project" value="UniProtKB-SubCell"/>
</dbReference>
<dbReference type="OrthoDB" id="197839at2759"/>
<dbReference type="Pfam" id="PF13868">
    <property type="entry name" value="TPH"/>
    <property type="match status" value="1"/>
</dbReference>
<evidence type="ECO:0000256" key="1">
    <source>
        <dbReference type="ARBA" id="ARBA00004123"/>
    </source>
</evidence>
<comment type="caution">
    <text evidence="16">The sequence shown here is derived from an EMBL/GenBank/DDBJ whole genome shotgun (WGS) entry which is preliminary data.</text>
</comment>
<keyword evidence="17" id="KW-1185">Reference proteome</keyword>
<evidence type="ECO:0000256" key="12">
    <source>
        <dbReference type="ARBA" id="ARBA00023273"/>
    </source>
</evidence>
<evidence type="ECO:0000256" key="14">
    <source>
        <dbReference type="SAM" id="Coils"/>
    </source>
</evidence>
<evidence type="ECO:0000256" key="7">
    <source>
        <dbReference type="ARBA" id="ARBA00023054"/>
    </source>
</evidence>
<comment type="subcellular location">
    <subcellularLocation>
        <location evidence="2">Cytoplasm</location>
        <location evidence="2">Cytoskeleton</location>
        <location evidence="2">Flagellum axoneme</location>
    </subcellularLocation>
    <subcellularLocation>
        <location evidence="1">Nucleus</location>
    </subcellularLocation>
</comment>
<proteinExistence type="inferred from homology"/>
<keyword evidence="10" id="KW-0539">Nucleus</keyword>
<dbReference type="PANTHER" id="PTHR19265">
    <property type="entry name" value="MEIOSIS-SPECIFIC NUCLEAR STRUCTURAL PROTEIN 1"/>
    <property type="match status" value="1"/>
</dbReference>
<feature type="coiled-coil region" evidence="14">
    <location>
        <begin position="293"/>
        <end position="358"/>
    </location>
</feature>
<evidence type="ECO:0000256" key="5">
    <source>
        <dbReference type="ARBA" id="ARBA00022490"/>
    </source>
</evidence>
<gene>
    <name evidence="16" type="ORF">ACAOBT_LOCUS8009</name>
</gene>
<name>A0A9P0K7K2_ACAOB</name>
<comment type="similarity">
    <text evidence="3">Belongs to the MNS1 family.</text>
</comment>
<dbReference type="PANTHER" id="PTHR19265:SF0">
    <property type="entry name" value="MEIOSIS-SPECIFIC NUCLEAR STRUCTURAL PROTEIN 1"/>
    <property type="match status" value="1"/>
</dbReference>
<keyword evidence="12" id="KW-0966">Cell projection</keyword>
<dbReference type="InterPro" id="IPR026504">
    <property type="entry name" value="MNS1"/>
</dbReference>
<comment type="function">
    <text evidence="13">Microtubule inner protein (MIP) part of the dynein-decorated doublet microtubules (DMTs) in cilia axoneme, which is required for motile cilia beating. May play a role in the control of meiotic division and germ cell differentiation through regulation of pairing and recombination during meiosis. Required for sperm flagella assembly. May play a role in the assembly and function of the outer dynein arm-docking complex (ODA-DC). ODA-DC mediates outer dynein arms (ODA) binding onto the axonemal doublet microtubules.</text>
</comment>
<evidence type="ECO:0000256" key="3">
    <source>
        <dbReference type="ARBA" id="ARBA00009158"/>
    </source>
</evidence>
<keyword evidence="8" id="KW-0969">Cilium</keyword>
<evidence type="ECO:0000256" key="6">
    <source>
        <dbReference type="ARBA" id="ARBA00022846"/>
    </source>
</evidence>
<dbReference type="InterPro" id="IPR043597">
    <property type="entry name" value="TPH_dom"/>
</dbReference>
<dbReference type="GO" id="GO:0044782">
    <property type="term" value="P:cilium organization"/>
    <property type="evidence" value="ECO:0007669"/>
    <property type="project" value="TreeGrafter"/>
</dbReference>
<dbReference type="GO" id="GO:0051321">
    <property type="term" value="P:meiotic cell cycle"/>
    <property type="evidence" value="ECO:0007669"/>
    <property type="project" value="UniProtKB-KW"/>
</dbReference>
<keyword evidence="5" id="KW-0963">Cytoplasm</keyword>
<keyword evidence="9" id="KW-0206">Cytoskeleton</keyword>
<evidence type="ECO:0000256" key="2">
    <source>
        <dbReference type="ARBA" id="ARBA00004611"/>
    </source>
</evidence>
<sequence>MAMNDTRKSFLQEELREQKKLDLLETHRGHVARKNRYTGLDRYFNKQRGEYELDMQLLKEKQDAANLQRLLCQENSLARELDAVKRERIRELKVRQQLRENDPDLRDLERKLKAAYINKELAAQIEQKEAERLNEKIKAKQTHHILQEAWLEENEKKRLIQQEEINKKAQYKQELQDQMILREQAKRAMYEEFLIHKKVIDDIIQRIHDENEREAIRKICKTKELKVEMEAFKKAQELWKQKKRQELDEENRKIQKFLASKEADVKKGILEKSQREGAKAQLSERIAKELYTQQAKQKERDDIIQELLEEEEKEKIEKRHREDVEKRLRQRIETRDSLEMQIREKEEKQRQENEADAKIRAELLEKLAEDARLDQLSDQKRRMKMLQLRRDTEQMMIERRQKQAEEMQLLMKIEEEAQQELETKRRIVEEERHRMLGEHVKHLIGYLPKGILKVDDLPHLDKEIVEKVSPVYTKN</sequence>
<reference evidence="16" key="1">
    <citation type="submission" date="2022-03" db="EMBL/GenBank/DDBJ databases">
        <authorList>
            <person name="Sayadi A."/>
        </authorList>
    </citation>
    <scope>NUCLEOTIDE SEQUENCE</scope>
</reference>
<evidence type="ECO:0000256" key="9">
    <source>
        <dbReference type="ARBA" id="ARBA00023212"/>
    </source>
</evidence>
<evidence type="ECO:0000256" key="8">
    <source>
        <dbReference type="ARBA" id="ARBA00023069"/>
    </source>
</evidence>
<dbReference type="Proteomes" id="UP001152888">
    <property type="component" value="Unassembled WGS sequence"/>
</dbReference>
<feature type="coiled-coil region" evidence="14">
    <location>
        <begin position="116"/>
        <end position="143"/>
    </location>
</feature>
<evidence type="ECO:0000256" key="4">
    <source>
        <dbReference type="ARBA" id="ARBA00014813"/>
    </source>
</evidence>
<feature type="coiled-coil region" evidence="14">
    <location>
        <begin position="397"/>
        <end position="434"/>
    </location>
</feature>
<keyword evidence="11" id="KW-0469">Meiosis</keyword>
<keyword evidence="6" id="KW-0282">Flagellum</keyword>